<dbReference type="InterPro" id="IPR008929">
    <property type="entry name" value="Chondroitin_lyas"/>
</dbReference>
<dbReference type="AlphaFoldDB" id="A0A4R5DR63"/>
<dbReference type="InterPro" id="IPR008397">
    <property type="entry name" value="Alginate_lyase_dom"/>
</dbReference>
<feature type="domain" description="Alginate lyase" evidence="3">
    <location>
        <begin position="90"/>
        <end position="291"/>
    </location>
</feature>
<evidence type="ECO:0000313" key="5">
    <source>
        <dbReference type="EMBL" id="TDE14541.1"/>
    </source>
</evidence>
<keyword evidence="1" id="KW-0732">Signal</keyword>
<dbReference type="InterPro" id="IPR011050">
    <property type="entry name" value="Pectin_lyase_fold/virulence"/>
</dbReference>
<dbReference type="GO" id="GO:0042597">
    <property type="term" value="C:periplasmic space"/>
    <property type="evidence" value="ECO:0007669"/>
    <property type="project" value="InterPro"/>
</dbReference>
<evidence type="ECO:0000256" key="2">
    <source>
        <dbReference type="ARBA" id="ARBA00023239"/>
    </source>
</evidence>
<evidence type="ECO:0000259" key="4">
    <source>
        <dbReference type="Pfam" id="PF13229"/>
    </source>
</evidence>
<gene>
    <name evidence="5" type="ORF">E0F88_15200</name>
</gene>
<evidence type="ECO:0008006" key="7">
    <source>
        <dbReference type="Google" id="ProtNLM"/>
    </source>
</evidence>
<dbReference type="Proteomes" id="UP000294850">
    <property type="component" value="Unassembled WGS sequence"/>
</dbReference>
<evidence type="ECO:0000256" key="1">
    <source>
        <dbReference type="ARBA" id="ARBA00022729"/>
    </source>
</evidence>
<dbReference type="Gene3D" id="1.50.10.100">
    <property type="entry name" value="Chondroitin AC/alginate lyase"/>
    <property type="match status" value="1"/>
</dbReference>
<accession>A0A4R5DR63</accession>
<dbReference type="InterPro" id="IPR039448">
    <property type="entry name" value="Beta_helix"/>
</dbReference>
<reference evidence="5 6" key="1">
    <citation type="submission" date="2019-03" db="EMBL/GenBank/DDBJ databases">
        <title>Dyadobacter AR-3-6 sp. nov., isolated from arctic soil.</title>
        <authorList>
            <person name="Chaudhary D.K."/>
        </authorList>
    </citation>
    <scope>NUCLEOTIDE SEQUENCE [LARGE SCALE GENOMIC DNA]</scope>
    <source>
        <strain evidence="5 6">AR-3-6</strain>
    </source>
</reference>
<name>A0A4R5DR63_9BACT</name>
<dbReference type="OrthoDB" id="906928at2"/>
<dbReference type="InterPro" id="IPR006626">
    <property type="entry name" value="PbH1"/>
</dbReference>
<comment type="caution">
    <text evidence="5">The sequence shown here is derived from an EMBL/GenBank/DDBJ whole genome shotgun (WGS) entry which is preliminary data.</text>
</comment>
<evidence type="ECO:0000259" key="3">
    <source>
        <dbReference type="Pfam" id="PF05426"/>
    </source>
</evidence>
<feature type="domain" description="Right handed beta helix" evidence="4">
    <location>
        <begin position="551"/>
        <end position="669"/>
    </location>
</feature>
<dbReference type="InterPro" id="IPR012334">
    <property type="entry name" value="Pectin_lyas_fold"/>
</dbReference>
<dbReference type="Gene3D" id="2.160.20.10">
    <property type="entry name" value="Single-stranded right-handed beta-helix, Pectin lyase-like"/>
    <property type="match status" value="1"/>
</dbReference>
<organism evidence="5 6">
    <name type="scientific">Dyadobacter psychrotolerans</name>
    <dbReference type="NCBI Taxonomy" id="2541721"/>
    <lineage>
        <taxon>Bacteria</taxon>
        <taxon>Pseudomonadati</taxon>
        <taxon>Bacteroidota</taxon>
        <taxon>Cytophagia</taxon>
        <taxon>Cytophagales</taxon>
        <taxon>Spirosomataceae</taxon>
        <taxon>Dyadobacter</taxon>
    </lineage>
</organism>
<dbReference type="SUPFAM" id="SSF48230">
    <property type="entry name" value="Chondroitin AC/alginate lyase"/>
    <property type="match status" value="1"/>
</dbReference>
<sequence>MKIFCKIFLISIVSLLIPDRIAAQNFVHPGINQTAADLAYMKQQVLKSEQPWKDAFEKLKKKTDLNFEIKTYTHVLRGSYGKPNIGGDDLSKGANMAYNCALVWYITGEKPYADKAIEIINAWSPVIWDLDYNDAKLLAAWTGHVWCNAAEILRYNNAGWKKQDIDRFSNMLMTVYYPLFRYYFPQANGNWDGAIIHSIMAIGIFTDNRKMFDNAVGHFLHGPVNGSIFKYIYPSGQCQETTRDQGHVQLGLGEFAGAAHIAWTQNVDLFSIGNNRLALGYEYTSEFLLGKKPHSYGIISERAKSFRDDYEYVYNHYKSKGLSLPFTSQAADSARKNATVSVLTSRRAPDGKAKTLKLSILKADVKITGAKASEKVTPRPSAVFVEPGKSIQDALNAGAGKQVVVIAKAGVHTLPRTLRIPNDVTLAGEGIETILFLDPASGVRDAIVNAEPDLTNITIRDLVIEGALKTEIHSDPNSTRSFRSTANRGGIMFLGQKAGQMKNITLENVTVKNCTYNGVFISGAENVNILNCNLEENGSSVVPGPQLQHNLLLTHCSKVTIKDSRLDTSPFGSGVALGHCRDVLVANSEIARNAWYGVLITESNNVKVENNLIEGNDRSGVMSEFLSSGSENVTVNGNTIQYNNGFGVESYAGKNIRADKNIFAGNGNAAEQQRISSERFIIMK</sequence>
<evidence type="ECO:0000313" key="6">
    <source>
        <dbReference type="Proteomes" id="UP000294850"/>
    </source>
</evidence>
<keyword evidence="2" id="KW-0456">Lyase</keyword>
<dbReference type="RefSeq" id="WP_131959125.1">
    <property type="nucleotide sequence ID" value="NZ_SMFL01000005.1"/>
</dbReference>
<keyword evidence="6" id="KW-1185">Reference proteome</keyword>
<proteinExistence type="predicted"/>
<dbReference type="Pfam" id="PF05426">
    <property type="entry name" value="Alginate_lyase"/>
    <property type="match status" value="1"/>
</dbReference>
<dbReference type="GO" id="GO:0016829">
    <property type="term" value="F:lyase activity"/>
    <property type="evidence" value="ECO:0007669"/>
    <property type="project" value="UniProtKB-KW"/>
</dbReference>
<dbReference type="SUPFAM" id="SSF51126">
    <property type="entry name" value="Pectin lyase-like"/>
    <property type="match status" value="1"/>
</dbReference>
<dbReference type="Pfam" id="PF13229">
    <property type="entry name" value="Beta_helix"/>
    <property type="match status" value="1"/>
</dbReference>
<protein>
    <recommendedName>
        <fullName evidence="7">Right handed beta helix domain-containing protein</fullName>
    </recommendedName>
</protein>
<dbReference type="SMART" id="SM00710">
    <property type="entry name" value="PbH1"/>
    <property type="match status" value="7"/>
</dbReference>
<dbReference type="EMBL" id="SMFL01000005">
    <property type="protein sequence ID" value="TDE14541.1"/>
    <property type="molecule type" value="Genomic_DNA"/>
</dbReference>